<evidence type="ECO:0000256" key="2">
    <source>
        <dbReference type="ARBA" id="ARBA00023186"/>
    </source>
</evidence>
<dbReference type="STRING" id="71784.A0A1Y2AL65"/>
<evidence type="ECO:0000313" key="5">
    <source>
        <dbReference type="Proteomes" id="UP000193986"/>
    </source>
</evidence>
<dbReference type="AlphaFoldDB" id="A0A1Y2AL65"/>
<gene>
    <name evidence="4" type="ORF">BCR39DRAFT_473286</name>
</gene>
<protein>
    <submittedName>
        <fullName evidence="4">Prefoldin</fullName>
    </submittedName>
</protein>
<proteinExistence type="inferred from homology"/>
<dbReference type="Pfam" id="PF01920">
    <property type="entry name" value="Prefoldin_2"/>
    <property type="match status" value="1"/>
</dbReference>
<evidence type="ECO:0000313" key="4">
    <source>
        <dbReference type="EMBL" id="ORY23256.1"/>
    </source>
</evidence>
<dbReference type="CDD" id="cd23163">
    <property type="entry name" value="Prefoldin_2"/>
    <property type="match status" value="1"/>
</dbReference>
<keyword evidence="2" id="KW-0143">Chaperone</keyword>
<reference evidence="4 5" key="1">
    <citation type="submission" date="2016-07" db="EMBL/GenBank/DDBJ databases">
        <title>Pervasive Adenine N6-methylation of Active Genes in Fungi.</title>
        <authorList>
            <consortium name="DOE Joint Genome Institute"/>
            <person name="Mondo S.J."/>
            <person name="Dannebaum R.O."/>
            <person name="Kuo R.C."/>
            <person name="Labutti K."/>
            <person name="Haridas S."/>
            <person name="Kuo A."/>
            <person name="Salamov A."/>
            <person name="Ahrendt S.R."/>
            <person name="Lipzen A."/>
            <person name="Sullivan W."/>
            <person name="Andreopoulos W.B."/>
            <person name="Clum A."/>
            <person name="Lindquist E."/>
            <person name="Daum C."/>
            <person name="Ramamoorthy G.K."/>
            <person name="Gryganskyi A."/>
            <person name="Culley D."/>
            <person name="Magnuson J.K."/>
            <person name="James T.Y."/>
            <person name="O'Malley M.A."/>
            <person name="Stajich J.E."/>
            <person name="Spatafora J.W."/>
            <person name="Visel A."/>
            <person name="Grigoriev I.V."/>
        </authorList>
    </citation>
    <scope>NUCLEOTIDE SEQUENCE [LARGE SCALE GENOMIC DNA]</scope>
    <source>
        <strain evidence="4 5">68-887.2</strain>
    </source>
</reference>
<dbReference type="SUPFAM" id="SSF46579">
    <property type="entry name" value="Prefoldin"/>
    <property type="match status" value="1"/>
</dbReference>
<dbReference type="GO" id="GO:0016272">
    <property type="term" value="C:prefoldin complex"/>
    <property type="evidence" value="ECO:0007669"/>
    <property type="project" value="InterPro"/>
</dbReference>
<dbReference type="Gene3D" id="1.10.287.370">
    <property type="match status" value="1"/>
</dbReference>
<dbReference type="GO" id="GO:0051082">
    <property type="term" value="F:unfolded protein binding"/>
    <property type="evidence" value="ECO:0007669"/>
    <property type="project" value="InterPro"/>
</dbReference>
<dbReference type="Proteomes" id="UP000193986">
    <property type="component" value="Unassembled WGS sequence"/>
</dbReference>
<name>A0A1Y2AL65_9TREE</name>
<comment type="caution">
    <text evidence="4">The sequence shown here is derived from an EMBL/GenBank/DDBJ whole genome shotgun (WGS) entry which is preliminary data.</text>
</comment>
<dbReference type="GO" id="GO:0006457">
    <property type="term" value="P:protein folding"/>
    <property type="evidence" value="ECO:0007669"/>
    <property type="project" value="InterPro"/>
</dbReference>
<keyword evidence="3" id="KW-0175">Coiled coil</keyword>
<sequence>MPPKASTSTPARLSPQEVPVVFQRYRTELQNLAQKIGELESEMEEHALVLSTLQPLSKTAPTRPCYRLIGGVLVQRTVQDVVPALETNYGGIKEVLESLVRSYKGKEEEFERFRGEYDIRVSTYSLPIPRPQSQELLLLDQACCSF</sequence>
<dbReference type="OrthoDB" id="29646at2759"/>
<dbReference type="FunCoup" id="A0A1Y2AL65">
    <property type="interactions" value="476"/>
</dbReference>
<dbReference type="InParanoid" id="A0A1Y2AL65"/>
<dbReference type="FunFam" id="1.10.287.370:FF:000002">
    <property type="entry name" value="Prefoldin subunit 2"/>
    <property type="match status" value="1"/>
</dbReference>
<dbReference type="PANTHER" id="PTHR13303">
    <property type="entry name" value="PREFOLDIN SUBUNIT 2"/>
    <property type="match status" value="1"/>
</dbReference>
<keyword evidence="5" id="KW-1185">Reference proteome</keyword>
<evidence type="ECO:0000256" key="3">
    <source>
        <dbReference type="SAM" id="Coils"/>
    </source>
</evidence>
<dbReference type="InterPro" id="IPR009053">
    <property type="entry name" value="Prefoldin"/>
</dbReference>
<dbReference type="InterPro" id="IPR002777">
    <property type="entry name" value="PFD_beta-like"/>
</dbReference>
<dbReference type="InterPro" id="IPR027235">
    <property type="entry name" value="PFD2"/>
</dbReference>
<accession>A0A1Y2AL65</accession>
<feature type="coiled-coil region" evidence="3">
    <location>
        <begin position="22"/>
        <end position="49"/>
    </location>
</feature>
<evidence type="ECO:0000256" key="1">
    <source>
        <dbReference type="ARBA" id="ARBA00008045"/>
    </source>
</evidence>
<dbReference type="EMBL" id="MCFC01000081">
    <property type="protein sequence ID" value="ORY23256.1"/>
    <property type="molecule type" value="Genomic_DNA"/>
</dbReference>
<comment type="similarity">
    <text evidence="1">Belongs to the prefoldin subunit beta family.</text>
</comment>
<organism evidence="4 5">
    <name type="scientific">Naematelia encephala</name>
    <dbReference type="NCBI Taxonomy" id="71784"/>
    <lineage>
        <taxon>Eukaryota</taxon>
        <taxon>Fungi</taxon>
        <taxon>Dikarya</taxon>
        <taxon>Basidiomycota</taxon>
        <taxon>Agaricomycotina</taxon>
        <taxon>Tremellomycetes</taxon>
        <taxon>Tremellales</taxon>
        <taxon>Naemateliaceae</taxon>
        <taxon>Naematelia</taxon>
    </lineage>
</organism>